<protein>
    <submittedName>
        <fullName evidence="3">Uncharacterized protein</fullName>
    </submittedName>
</protein>
<gene>
    <name evidence="3" type="ORF">SADUNF_Sadunf14G0131700</name>
</gene>
<evidence type="ECO:0000313" key="4">
    <source>
        <dbReference type="Proteomes" id="UP000657918"/>
    </source>
</evidence>
<dbReference type="Proteomes" id="UP000657918">
    <property type="component" value="Unassembled WGS sequence"/>
</dbReference>
<keyword evidence="2" id="KW-0732">Signal</keyword>
<feature type="signal peptide" evidence="2">
    <location>
        <begin position="1"/>
        <end position="24"/>
    </location>
</feature>
<organism evidence="3 4">
    <name type="scientific">Salix dunnii</name>
    <dbReference type="NCBI Taxonomy" id="1413687"/>
    <lineage>
        <taxon>Eukaryota</taxon>
        <taxon>Viridiplantae</taxon>
        <taxon>Streptophyta</taxon>
        <taxon>Embryophyta</taxon>
        <taxon>Tracheophyta</taxon>
        <taxon>Spermatophyta</taxon>
        <taxon>Magnoliopsida</taxon>
        <taxon>eudicotyledons</taxon>
        <taxon>Gunneridae</taxon>
        <taxon>Pentapetalae</taxon>
        <taxon>rosids</taxon>
        <taxon>fabids</taxon>
        <taxon>Malpighiales</taxon>
        <taxon>Salicaceae</taxon>
        <taxon>Saliceae</taxon>
        <taxon>Salix</taxon>
    </lineage>
</organism>
<keyword evidence="4" id="KW-1185">Reference proteome</keyword>
<evidence type="ECO:0000256" key="1">
    <source>
        <dbReference type="SAM" id="MobiDB-lite"/>
    </source>
</evidence>
<proteinExistence type="predicted"/>
<evidence type="ECO:0000256" key="2">
    <source>
        <dbReference type="SAM" id="SignalP"/>
    </source>
</evidence>
<feature type="region of interest" description="Disordered" evidence="1">
    <location>
        <begin position="37"/>
        <end position="76"/>
    </location>
</feature>
<accession>A0A835JH96</accession>
<sequence length="102" mass="11376">MERSFKRAAVCALLVVCVVVSMSSSRLMAEARNPGFLLPQGSSIHQRRSLRPIPVQLGSPKPNGRRKRSAPIPTPPSFMRCPQCREVQFKINVEVCDPFPVM</sequence>
<name>A0A835JH96_9ROSI</name>
<dbReference type="EMBL" id="JADGMS010000014">
    <property type="protein sequence ID" value="KAF9669672.1"/>
    <property type="molecule type" value="Genomic_DNA"/>
</dbReference>
<evidence type="ECO:0000313" key="3">
    <source>
        <dbReference type="EMBL" id="KAF9669672.1"/>
    </source>
</evidence>
<comment type="caution">
    <text evidence="3">The sequence shown here is derived from an EMBL/GenBank/DDBJ whole genome shotgun (WGS) entry which is preliminary data.</text>
</comment>
<feature type="chain" id="PRO_5032522689" evidence="2">
    <location>
        <begin position="25"/>
        <end position="102"/>
    </location>
</feature>
<dbReference type="AlphaFoldDB" id="A0A835JH96"/>
<reference evidence="3 4" key="1">
    <citation type="submission" date="2020-10" db="EMBL/GenBank/DDBJ databases">
        <title>Plant Genome Project.</title>
        <authorList>
            <person name="Zhang R.-G."/>
        </authorList>
    </citation>
    <scope>NUCLEOTIDE SEQUENCE [LARGE SCALE GENOMIC DNA]</scope>
    <source>
        <strain evidence="3">FAFU-HL-1</strain>
        <tissue evidence="3">Leaf</tissue>
    </source>
</reference>